<sequence length="360" mass="39792">CKDRGVCRQDGEGGAAKCVCHPGFQGDDCSQPAPSALCPNDCAGRGKCVGGFCQCEPPYWGIGCARAKAFEPVQGSVHHPYYPSLKVYMYDIPMSVVGPQPFDDGDADVFVIYQAFQRFMEMFLRDTSGVRTENPYEANLFYIPTFAFYATCGFWKATGRGEKRGRQWDLPDMLAANLGDPTAAVVRAVDWASSKFPFFARSKGKDHFVVLTSDRGACYLQPAPQTENLIRLVHFGLERFNISDMGPLVQNKEYGCFKSGRDVVMAPFFKPKDVVIREVHAQLEQAGGPEALLAKKNVLFFFSGDVSRSWLPPTTVFATPTTDDDSNSAPASWEAMVEGRSNRRTWNARLPCPSHCAVPQ</sequence>
<comment type="caution">
    <text evidence="4">Lacks conserved residue(s) required for the propagation of feature annotation.</text>
</comment>
<evidence type="ECO:0000313" key="7">
    <source>
        <dbReference type="Proteomes" id="UP000236333"/>
    </source>
</evidence>
<dbReference type="InterPro" id="IPR040911">
    <property type="entry name" value="Exostosin_GT47"/>
</dbReference>
<dbReference type="EMBL" id="PGGS01001429">
    <property type="protein sequence ID" value="PNH00409.1"/>
    <property type="molecule type" value="Genomic_DNA"/>
</dbReference>
<feature type="domain" description="EGF-like" evidence="5">
    <location>
        <begin position="1"/>
        <end position="30"/>
    </location>
</feature>
<dbReference type="InterPro" id="IPR000742">
    <property type="entry name" value="EGF"/>
</dbReference>
<feature type="non-terminal residue" evidence="6">
    <location>
        <position position="360"/>
    </location>
</feature>
<dbReference type="InterPro" id="IPR009030">
    <property type="entry name" value="Growth_fac_rcpt_cys_sf"/>
</dbReference>
<accession>A0A2J7ZJG5</accession>
<dbReference type="SUPFAM" id="SSF57184">
    <property type="entry name" value="Growth factor receptor domain"/>
    <property type="match status" value="1"/>
</dbReference>
<gene>
    <name evidence="6" type="ORF">TSOC_013765</name>
</gene>
<dbReference type="Gene3D" id="2.10.25.10">
    <property type="entry name" value="Laminin"/>
    <property type="match status" value="1"/>
</dbReference>
<dbReference type="PROSITE" id="PS00022">
    <property type="entry name" value="EGF_1"/>
    <property type="match status" value="1"/>
</dbReference>
<comment type="subcellular location">
    <subcellularLocation>
        <location evidence="1">Golgi apparatus membrane</location>
        <topology evidence="1">Single-pass type II membrane protein</topology>
    </subcellularLocation>
</comment>
<evidence type="ECO:0000313" key="6">
    <source>
        <dbReference type="EMBL" id="PNH00409.1"/>
    </source>
</evidence>
<dbReference type="Proteomes" id="UP000236333">
    <property type="component" value="Unassembled WGS sequence"/>
</dbReference>
<keyword evidence="3" id="KW-0333">Golgi apparatus</keyword>
<dbReference type="PROSITE" id="PS50026">
    <property type="entry name" value="EGF_3"/>
    <property type="match status" value="1"/>
</dbReference>
<keyword evidence="4" id="KW-1015">Disulfide bond</keyword>
<evidence type="ECO:0000256" key="1">
    <source>
        <dbReference type="ARBA" id="ARBA00004323"/>
    </source>
</evidence>
<keyword evidence="4" id="KW-0245">EGF-like domain</keyword>
<dbReference type="PROSITE" id="PS01186">
    <property type="entry name" value="EGF_2"/>
    <property type="match status" value="1"/>
</dbReference>
<dbReference type="PANTHER" id="PTHR11062">
    <property type="entry name" value="EXOSTOSIN HEPARAN SULFATE GLYCOSYLTRANSFERASE -RELATED"/>
    <property type="match status" value="1"/>
</dbReference>
<evidence type="ECO:0000256" key="3">
    <source>
        <dbReference type="ARBA" id="ARBA00023034"/>
    </source>
</evidence>
<dbReference type="PANTHER" id="PTHR11062:SF376">
    <property type="entry name" value="EXOSTOSIN FAMILY PROTEIN"/>
    <property type="match status" value="1"/>
</dbReference>
<dbReference type="Pfam" id="PF03016">
    <property type="entry name" value="Exostosin_GT47"/>
    <property type="match status" value="1"/>
</dbReference>
<organism evidence="6 7">
    <name type="scientific">Tetrabaena socialis</name>
    <dbReference type="NCBI Taxonomy" id="47790"/>
    <lineage>
        <taxon>Eukaryota</taxon>
        <taxon>Viridiplantae</taxon>
        <taxon>Chlorophyta</taxon>
        <taxon>core chlorophytes</taxon>
        <taxon>Chlorophyceae</taxon>
        <taxon>CS clade</taxon>
        <taxon>Chlamydomonadales</taxon>
        <taxon>Tetrabaenaceae</taxon>
        <taxon>Tetrabaena</taxon>
    </lineage>
</organism>
<feature type="non-terminal residue" evidence="6">
    <location>
        <position position="1"/>
    </location>
</feature>
<reference evidence="6 7" key="1">
    <citation type="journal article" date="2017" name="Mol. Biol. Evol.">
        <title>The 4-celled Tetrabaena socialis nuclear genome reveals the essential components for genetic control of cell number at the origin of multicellularity in the volvocine lineage.</title>
        <authorList>
            <person name="Featherston J."/>
            <person name="Arakaki Y."/>
            <person name="Hanschen E.R."/>
            <person name="Ferris P.J."/>
            <person name="Michod R.E."/>
            <person name="Olson B.J.S.C."/>
            <person name="Nozaki H."/>
            <person name="Durand P.M."/>
        </authorList>
    </citation>
    <scope>NUCLEOTIDE SEQUENCE [LARGE SCALE GENOMIC DNA]</scope>
    <source>
        <strain evidence="6 7">NIES-571</strain>
    </source>
</reference>
<keyword evidence="7" id="KW-1185">Reference proteome</keyword>
<evidence type="ECO:0000256" key="4">
    <source>
        <dbReference type="PROSITE-ProRule" id="PRU00076"/>
    </source>
</evidence>
<proteinExistence type="inferred from homology"/>
<comment type="caution">
    <text evidence="6">The sequence shown here is derived from an EMBL/GenBank/DDBJ whole genome shotgun (WGS) entry which is preliminary data.</text>
</comment>
<name>A0A2J7ZJG5_9CHLO</name>
<protein>
    <submittedName>
        <fullName evidence="6">Tenascin</fullName>
    </submittedName>
</protein>
<evidence type="ECO:0000259" key="5">
    <source>
        <dbReference type="PROSITE" id="PS50026"/>
    </source>
</evidence>
<comment type="similarity">
    <text evidence="2">Belongs to the glycosyltransferase 47 family.</text>
</comment>
<dbReference type="GO" id="GO:0000139">
    <property type="term" value="C:Golgi membrane"/>
    <property type="evidence" value="ECO:0007669"/>
    <property type="project" value="UniProtKB-SubCell"/>
</dbReference>
<evidence type="ECO:0000256" key="2">
    <source>
        <dbReference type="ARBA" id="ARBA00010271"/>
    </source>
</evidence>
<dbReference type="InterPro" id="IPR004263">
    <property type="entry name" value="Exostosin"/>
</dbReference>
<dbReference type="GO" id="GO:0016757">
    <property type="term" value="F:glycosyltransferase activity"/>
    <property type="evidence" value="ECO:0007669"/>
    <property type="project" value="InterPro"/>
</dbReference>
<dbReference type="OrthoDB" id="1924787at2759"/>
<feature type="disulfide bond" evidence="4">
    <location>
        <begin position="20"/>
        <end position="29"/>
    </location>
</feature>
<dbReference type="AlphaFoldDB" id="A0A2J7ZJG5"/>
<feature type="disulfide bond" evidence="4">
    <location>
        <begin position="1"/>
        <end position="18"/>
    </location>
</feature>